<dbReference type="RefSeq" id="WP_284102130.1">
    <property type="nucleotide sequence ID" value="NZ_JARRAF010000024.1"/>
</dbReference>
<keyword evidence="2" id="KW-1185">Reference proteome</keyword>
<protein>
    <recommendedName>
        <fullName evidence="3">GNAT family N-acetyltransferase</fullName>
    </recommendedName>
</protein>
<organism evidence="1 2">
    <name type="scientific">Parachitinimonas caeni</name>
    <dbReference type="NCBI Taxonomy" id="3031301"/>
    <lineage>
        <taxon>Bacteria</taxon>
        <taxon>Pseudomonadati</taxon>
        <taxon>Pseudomonadota</taxon>
        <taxon>Betaproteobacteria</taxon>
        <taxon>Neisseriales</taxon>
        <taxon>Chitinibacteraceae</taxon>
        <taxon>Parachitinimonas</taxon>
    </lineage>
</organism>
<comment type="caution">
    <text evidence="1">The sequence shown here is derived from an EMBL/GenBank/DDBJ whole genome shotgun (WGS) entry which is preliminary data.</text>
</comment>
<proteinExistence type="predicted"/>
<evidence type="ECO:0000313" key="2">
    <source>
        <dbReference type="Proteomes" id="UP001172778"/>
    </source>
</evidence>
<dbReference type="EMBL" id="JARRAF010000024">
    <property type="protein sequence ID" value="MDK2125817.1"/>
    <property type="molecule type" value="Genomic_DNA"/>
</dbReference>
<evidence type="ECO:0000313" key="1">
    <source>
        <dbReference type="EMBL" id="MDK2125817.1"/>
    </source>
</evidence>
<gene>
    <name evidence="1" type="ORF">PZA18_17320</name>
</gene>
<sequence>MSRYAFALADLADDAALRERMAADWMRGTLSVSFRREPSYFAGCALQGERAQVIKCVDTTDGRLVGMGCRSLGRVWLNGQQVRVGYLSDLRGAPEVRRGTLLARGYRLLQQLHEADPLPLYYTMILDGNEAALSALTGSRAGLPTYSDLGRMLTPALHLDLPRRRRRLPALRCRRAGEADLGRLTAFLQQRHASRQFAPVWDVERLMAPGAGRLRLGDFWLAERGDDLVATLAAWDQHAVRQTHIEAYSPGLALLRPFWNLLATVSPLKPLPAVGARVPYLYFSALAAADDDPDLLRALFEQVYQSLRQGPWHYAIAGLHERDPLAVVLADFRQIKAAGRLFAVHYADGADAFAALDGRVPYVDMGTI</sequence>
<name>A0ABT7E4I6_9NEIS</name>
<accession>A0ABT7E4I6</accession>
<evidence type="ECO:0008006" key="3">
    <source>
        <dbReference type="Google" id="ProtNLM"/>
    </source>
</evidence>
<reference evidence="1" key="1">
    <citation type="submission" date="2023-03" db="EMBL/GenBank/DDBJ databases">
        <title>Chitinimonas shenzhenensis gen. nov., sp. nov., a novel member of family Burkholderiaceae isolated from activated sludge collected in Shen Zhen, China.</title>
        <authorList>
            <person name="Wang X."/>
        </authorList>
    </citation>
    <scope>NUCLEOTIDE SEQUENCE</scope>
    <source>
        <strain evidence="1">DQS-5</strain>
    </source>
</reference>
<dbReference type="Proteomes" id="UP001172778">
    <property type="component" value="Unassembled WGS sequence"/>
</dbReference>